<keyword evidence="3" id="KW-0479">Metal-binding</keyword>
<dbReference type="PROSITE" id="PS51695">
    <property type="entry name" value="SEDOLISIN"/>
    <property type="match status" value="1"/>
</dbReference>
<dbReference type="CDD" id="cd04056">
    <property type="entry name" value="Peptidases_S53"/>
    <property type="match status" value="1"/>
</dbReference>
<evidence type="ECO:0000256" key="2">
    <source>
        <dbReference type="ARBA" id="ARBA00022670"/>
    </source>
</evidence>
<dbReference type="PANTHER" id="PTHR14218:SF15">
    <property type="entry name" value="TRIPEPTIDYL-PEPTIDASE 1"/>
    <property type="match status" value="1"/>
</dbReference>
<reference evidence="12" key="1">
    <citation type="submission" date="2014-09" db="EMBL/GenBank/DDBJ databases">
        <authorList>
            <person name="Gomez-Valero L."/>
        </authorList>
    </citation>
    <scope>NUCLEOTIDE SEQUENCE [LARGE SCALE GENOMIC DNA]</scope>
    <source>
        <strain evidence="12">ATCC700992</strain>
    </source>
</reference>
<feature type="active site" description="Charge relay system" evidence="8">
    <location>
        <position position="318"/>
    </location>
</feature>
<dbReference type="KEGG" id="lfa:LFA_3181"/>
<proteinExistence type="predicted"/>
<dbReference type="STRING" id="1212491.LFA_3181"/>
<comment type="caution">
    <text evidence="8">Lacks conserved residue(s) required for the propagation of feature annotation.</text>
</comment>
<evidence type="ECO:0000256" key="5">
    <source>
        <dbReference type="ARBA" id="ARBA00022825"/>
    </source>
</evidence>
<protein>
    <recommendedName>
        <fullName evidence="10">Peptidase S53 domain-containing protein</fullName>
    </recommendedName>
</protein>
<dbReference type="SUPFAM" id="SSF52743">
    <property type="entry name" value="Subtilisin-like"/>
    <property type="match status" value="1"/>
</dbReference>
<comment type="cofactor">
    <cofactor evidence="1">
        <name>Ca(2+)</name>
        <dbReference type="ChEBI" id="CHEBI:29108"/>
    </cofactor>
</comment>
<dbReference type="GO" id="GO:0046872">
    <property type="term" value="F:metal ion binding"/>
    <property type="evidence" value="ECO:0007669"/>
    <property type="project" value="UniProtKB-KW"/>
</dbReference>
<accession>A0A098G7U0</accession>
<keyword evidence="6" id="KW-0106">Calcium</keyword>
<feature type="active site" description="Charge relay system" evidence="8">
    <location>
        <position position="322"/>
    </location>
</feature>
<dbReference type="PANTHER" id="PTHR14218">
    <property type="entry name" value="PROTEASE S8 TRIPEPTIDYL PEPTIDASE I CLN2"/>
    <property type="match status" value="1"/>
</dbReference>
<evidence type="ECO:0000313" key="12">
    <source>
        <dbReference type="Proteomes" id="UP000032430"/>
    </source>
</evidence>
<evidence type="ECO:0000256" key="1">
    <source>
        <dbReference type="ARBA" id="ARBA00001913"/>
    </source>
</evidence>
<dbReference type="Pfam" id="PF09286">
    <property type="entry name" value="Pro-kuma_activ"/>
    <property type="match status" value="1"/>
</dbReference>
<evidence type="ECO:0000313" key="11">
    <source>
        <dbReference type="EMBL" id="CEG58518.1"/>
    </source>
</evidence>
<dbReference type="RefSeq" id="WP_045096820.1">
    <property type="nucleotide sequence ID" value="NZ_LN614827.1"/>
</dbReference>
<dbReference type="InterPro" id="IPR036852">
    <property type="entry name" value="Peptidase_S8/S53_dom_sf"/>
</dbReference>
<name>A0A098G7U0_9GAMM</name>
<keyword evidence="12" id="KW-1185">Reference proteome</keyword>
<evidence type="ECO:0000256" key="9">
    <source>
        <dbReference type="SAM" id="SignalP"/>
    </source>
</evidence>
<evidence type="ECO:0000256" key="4">
    <source>
        <dbReference type="ARBA" id="ARBA00022801"/>
    </source>
</evidence>
<dbReference type="GO" id="GO:0004252">
    <property type="term" value="F:serine-type endopeptidase activity"/>
    <property type="evidence" value="ECO:0007669"/>
    <property type="project" value="UniProtKB-UniRule"/>
</dbReference>
<dbReference type="CDD" id="cd11377">
    <property type="entry name" value="Pro-peptidase_S53"/>
    <property type="match status" value="1"/>
</dbReference>
<dbReference type="InterPro" id="IPR030400">
    <property type="entry name" value="Sedolisin_dom"/>
</dbReference>
<dbReference type="Proteomes" id="UP000032430">
    <property type="component" value="Chromosome I"/>
</dbReference>
<dbReference type="AlphaFoldDB" id="A0A098G7U0"/>
<dbReference type="InterPro" id="IPR015366">
    <property type="entry name" value="S53_propep"/>
</dbReference>
<evidence type="ECO:0000256" key="6">
    <source>
        <dbReference type="ARBA" id="ARBA00022837"/>
    </source>
</evidence>
<feature type="active site" description="Charge relay system" evidence="8">
    <location>
        <position position="533"/>
    </location>
</feature>
<keyword evidence="7" id="KW-0865">Zymogen</keyword>
<feature type="domain" description="Peptidase S53" evidence="10">
    <location>
        <begin position="227"/>
        <end position="657"/>
    </location>
</feature>
<organism evidence="11 12">
    <name type="scientific">Legionella fallonii LLAP-10</name>
    <dbReference type="NCBI Taxonomy" id="1212491"/>
    <lineage>
        <taxon>Bacteria</taxon>
        <taxon>Pseudomonadati</taxon>
        <taxon>Pseudomonadota</taxon>
        <taxon>Gammaproteobacteria</taxon>
        <taxon>Legionellales</taxon>
        <taxon>Legionellaceae</taxon>
        <taxon>Legionella</taxon>
    </lineage>
</organism>
<keyword evidence="4 8" id="KW-0378">Hydrolase</keyword>
<dbReference type="OrthoDB" id="9002785at2"/>
<keyword evidence="2 8" id="KW-0645">Protease</keyword>
<dbReference type="InterPro" id="IPR050819">
    <property type="entry name" value="Tripeptidyl-peptidase_I"/>
</dbReference>
<sequence>MFAIRLMISACSLLLPLSPVWAGAEIKSVNFHNIELDTLQQAQLVEPVNPQQVITFSVWLKLRNKAQFDNFTNELYDPRSEHYQKFLTKEEYEARYAPSKNAVQEVEHYFLSQGMKTKRVYTTIQVTAEASKIEQVLQIKLNNYRYKDQLVYGNTSEPKVNPKIAQYISGISDLSNIPYGHPKIRHRPTSKSQMNMESQSNKPIEQLNLVWDSFLPQAIPTTISLQGFSGQQMRTAYNLSGITPINGTTIDGTGQTIVIIDGCGTGTPEDIMNDANIYNSASALTPLSASNFAVVDYNGQPYTRGSISCSGASDWDGEIALDVEASHTMAPGANIVLVMTDGVNNAQVATAINTILNNQFSLGGFTNAYVVSNSWDNDHDSQNESLDDTLQTASAMGLSINFAAGDCGDQTYHSSWPCSRYGSDPSIQYPVSSAYVTAVSGTSLFVDNNYNYAFESGWGNYKNGSPYSGSMGGISHWRAFPSWQAPISNLTAGGYGVVGSHNRAIPDIAMVADYYTGLLIYQGGSFYKTGGASQSTPLFSGVLTLVNQARALLNGGVPKPIGLAAPYFYTFNRQLINGKALNLVTPPHQIISGATPVNNAPADSTPPDSAFNIVVGGDVITFNWDGVLSIIESQFWNDVVGVGSPNVPNFVSVMASL</sequence>
<gene>
    <name evidence="11" type="ORF">LFA_3181</name>
</gene>
<keyword evidence="5 8" id="KW-0720">Serine protease</keyword>
<dbReference type="GO" id="GO:0008240">
    <property type="term" value="F:tripeptidyl-peptidase activity"/>
    <property type="evidence" value="ECO:0007669"/>
    <property type="project" value="TreeGrafter"/>
</dbReference>
<dbReference type="SUPFAM" id="SSF54897">
    <property type="entry name" value="Protease propeptides/inhibitors"/>
    <property type="match status" value="1"/>
</dbReference>
<dbReference type="HOGENOM" id="CLU_012501_2_0_6"/>
<evidence type="ECO:0000256" key="3">
    <source>
        <dbReference type="ARBA" id="ARBA00022723"/>
    </source>
</evidence>
<dbReference type="GO" id="GO:0006508">
    <property type="term" value="P:proteolysis"/>
    <property type="evidence" value="ECO:0007669"/>
    <property type="project" value="UniProtKB-KW"/>
</dbReference>
<dbReference type="SMART" id="SM00944">
    <property type="entry name" value="Pro-kuma_activ"/>
    <property type="match status" value="1"/>
</dbReference>
<feature type="signal peptide" evidence="9">
    <location>
        <begin position="1"/>
        <end position="22"/>
    </location>
</feature>
<feature type="chain" id="PRO_5001942233" description="Peptidase S53 domain-containing protein" evidence="9">
    <location>
        <begin position="23"/>
        <end position="657"/>
    </location>
</feature>
<dbReference type="Gene3D" id="3.40.50.200">
    <property type="entry name" value="Peptidase S8/S53 domain"/>
    <property type="match status" value="1"/>
</dbReference>
<evidence type="ECO:0000256" key="7">
    <source>
        <dbReference type="ARBA" id="ARBA00023145"/>
    </source>
</evidence>
<evidence type="ECO:0000256" key="8">
    <source>
        <dbReference type="PROSITE-ProRule" id="PRU01032"/>
    </source>
</evidence>
<keyword evidence="9" id="KW-0732">Signal</keyword>
<dbReference type="EMBL" id="LN614827">
    <property type="protein sequence ID" value="CEG58518.1"/>
    <property type="molecule type" value="Genomic_DNA"/>
</dbReference>
<evidence type="ECO:0000259" key="10">
    <source>
        <dbReference type="PROSITE" id="PS51695"/>
    </source>
</evidence>